<dbReference type="AlphaFoldDB" id="A0A1I3FMB5"/>
<reference evidence="1 2" key="1">
    <citation type="submission" date="2016-10" db="EMBL/GenBank/DDBJ databases">
        <authorList>
            <person name="de Groot N.N."/>
        </authorList>
    </citation>
    <scope>NUCLEOTIDE SEQUENCE [LARGE SCALE GENOMIC DNA]</scope>
    <source>
        <strain evidence="1 2">RK1</strain>
    </source>
</reference>
<gene>
    <name evidence="1" type="ORF">SAMN05444682_102397</name>
</gene>
<sequence length="55" mass="5817">MYANGVTHRFSVPKTNLNLIAVGRVLTMKSKALSGVCQIPTGGVRKSFVPIAADT</sequence>
<organism evidence="1 2">
    <name type="scientific">Parapedobacter indicus</name>
    <dbReference type="NCBI Taxonomy" id="1477437"/>
    <lineage>
        <taxon>Bacteria</taxon>
        <taxon>Pseudomonadati</taxon>
        <taxon>Bacteroidota</taxon>
        <taxon>Sphingobacteriia</taxon>
        <taxon>Sphingobacteriales</taxon>
        <taxon>Sphingobacteriaceae</taxon>
        <taxon>Parapedobacter</taxon>
    </lineage>
</organism>
<protein>
    <submittedName>
        <fullName evidence="1">Uncharacterized protein</fullName>
    </submittedName>
</protein>
<keyword evidence="2" id="KW-1185">Reference proteome</keyword>
<dbReference type="Proteomes" id="UP000198670">
    <property type="component" value="Unassembled WGS sequence"/>
</dbReference>
<evidence type="ECO:0000313" key="1">
    <source>
        <dbReference type="EMBL" id="SFI12262.1"/>
    </source>
</evidence>
<name>A0A1I3FMB5_9SPHI</name>
<dbReference type="EMBL" id="FOQO01000002">
    <property type="protein sequence ID" value="SFI12262.1"/>
    <property type="molecule type" value="Genomic_DNA"/>
</dbReference>
<proteinExistence type="predicted"/>
<evidence type="ECO:0000313" key="2">
    <source>
        <dbReference type="Proteomes" id="UP000198670"/>
    </source>
</evidence>
<accession>A0A1I3FMB5</accession>